<organism evidence="2 3">
    <name type="scientific">Gordonia phage Nordenberg</name>
    <dbReference type="NCBI Taxonomy" id="2483672"/>
    <lineage>
        <taxon>Viruses</taxon>
        <taxon>Duplodnaviria</taxon>
        <taxon>Heunggongvirae</taxon>
        <taxon>Uroviricota</taxon>
        <taxon>Caudoviricetes</taxon>
        <taxon>Stackebrandtviridae</taxon>
        <taxon>Schenleyvirinae</taxon>
        <taxon>Vividuovirus</taxon>
        <taxon>Vividuovirus nordenberg</taxon>
    </lineage>
</organism>
<feature type="region of interest" description="Disordered" evidence="1">
    <location>
        <begin position="1"/>
        <end position="20"/>
    </location>
</feature>
<sequence length="89" mass="10770">MMPVKTGAQNRPWVAIEKPKPPPVDDEMRYWGERPPELSERCRYWIRQFDLGWRPNRRIQTLGYHSSADWYGVYIWEYLHVIAPRATRP</sequence>
<dbReference type="GeneID" id="65117123"/>
<evidence type="ECO:0000313" key="3">
    <source>
        <dbReference type="Proteomes" id="UP000280467"/>
    </source>
</evidence>
<protein>
    <submittedName>
        <fullName evidence="2">Uncharacterized protein</fullName>
    </submittedName>
</protein>
<evidence type="ECO:0000256" key="1">
    <source>
        <dbReference type="SAM" id="MobiDB-lite"/>
    </source>
</evidence>
<dbReference type="RefSeq" id="YP_010099435.1">
    <property type="nucleotide sequence ID" value="NC_055777.1"/>
</dbReference>
<accession>A0A3G3MAT6</accession>
<reference evidence="2 3" key="1">
    <citation type="submission" date="2018-09" db="EMBL/GenBank/DDBJ databases">
        <authorList>
            <person name="Pope W.H."/>
            <person name="Garlena R.A."/>
            <person name="Russell D.A."/>
            <person name="Jacobs-Sera D."/>
            <person name="Hatfull G.F."/>
        </authorList>
    </citation>
    <scope>NUCLEOTIDE SEQUENCE [LARGE SCALE GENOMIC DNA]</scope>
</reference>
<dbReference type="Proteomes" id="UP000280467">
    <property type="component" value="Segment"/>
</dbReference>
<gene>
    <name evidence="2" type="primary">20</name>
    <name evidence="2" type="ORF">SEA_NORDENBERG_20</name>
</gene>
<proteinExistence type="predicted"/>
<keyword evidence="3" id="KW-1185">Reference proteome</keyword>
<dbReference type="EMBL" id="MH976514">
    <property type="protein sequence ID" value="AYR03084.1"/>
    <property type="molecule type" value="Genomic_DNA"/>
</dbReference>
<evidence type="ECO:0000313" key="2">
    <source>
        <dbReference type="EMBL" id="AYR03084.1"/>
    </source>
</evidence>
<name>A0A3G3MAT6_9CAUD</name>
<dbReference type="KEGG" id="vg:65117123"/>